<dbReference type="PANTHER" id="PTHR47076">
    <property type="entry name" value="NHL DOMAIN PROTEIN"/>
    <property type="match status" value="1"/>
</dbReference>
<keyword evidence="3" id="KW-1185">Reference proteome</keyword>
<organism evidence="2">
    <name type="scientific">Glycine max</name>
    <name type="common">Soybean</name>
    <name type="synonym">Glycine hispida</name>
    <dbReference type="NCBI Taxonomy" id="3847"/>
    <lineage>
        <taxon>Eukaryota</taxon>
        <taxon>Viridiplantae</taxon>
        <taxon>Streptophyta</taxon>
        <taxon>Embryophyta</taxon>
        <taxon>Tracheophyta</taxon>
        <taxon>Spermatophyta</taxon>
        <taxon>Magnoliopsida</taxon>
        <taxon>eudicotyledons</taxon>
        <taxon>Gunneridae</taxon>
        <taxon>Pentapetalae</taxon>
        <taxon>rosids</taxon>
        <taxon>fabids</taxon>
        <taxon>Fabales</taxon>
        <taxon>Fabaceae</taxon>
        <taxon>Papilionoideae</taxon>
        <taxon>50 kb inversion clade</taxon>
        <taxon>NPAAA clade</taxon>
        <taxon>indigoferoid/millettioid clade</taxon>
        <taxon>Phaseoleae</taxon>
        <taxon>Glycine</taxon>
        <taxon>Glycine subgen. Soja</taxon>
    </lineage>
</organism>
<dbReference type="Gramene" id="KRH20328">
    <property type="protein sequence ID" value="KRH20328"/>
    <property type="gene ID" value="GLYMA_13G170800"/>
</dbReference>
<dbReference type="AlphaFoldDB" id="K7M096"/>
<dbReference type="InParanoid" id="K7M096"/>
<proteinExistence type="predicted"/>
<dbReference type="PANTHER" id="PTHR47076:SF1">
    <property type="entry name" value="NHL DOMAIN PROTEIN"/>
    <property type="match status" value="1"/>
</dbReference>
<evidence type="ECO:0000313" key="3">
    <source>
        <dbReference type="Proteomes" id="UP000008827"/>
    </source>
</evidence>
<dbReference type="HOGENOM" id="CLU_113581_1_0_1"/>
<dbReference type="OMA" id="ANKERWW"/>
<dbReference type="EnsemblPlants" id="KRH20328">
    <property type="protein sequence ID" value="KRH20328"/>
    <property type="gene ID" value="GLYMA_13G170800"/>
</dbReference>
<reference evidence="1" key="3">
    <citation type="submission" date="2018-07" db="EMBL/GenBank/DDBJ databases">
        <title>WGS assembly of Glycine max.</title>
        <authorList>
            <person name="Schmutz J."/>
            <person name="Cannon S."/>
            <person name="Schlueter J."/>
            <person name="Ma J."/>
            <person name="Mitros T."/>
            <person name="Nelson W."/>
            <person name="Hyten D."/>
            <person name="Song Q."/>
            <person name="Thelen J."/>
            <person name="Cheng J."/>
            <person name="Xu D."/>
            <person name="Hellsten U."/>
            <person name="May G."/>
            <person name="Yu Y."/>
            <person name="Sakurai T."/>
            <person name="Umezawa T."/>
            <person name="Bhattacharyya M."/>
            <person name="Sandhu D."/>
            <person name="Valliyodan B."/>
            <person name="Lindquist E."/>
            <person name="Peto M."/>
            <person name="Grant D."/>
            <person name="Shu S."/>
            <person name="Goodstein D."/>
            <person name="Barry K."/>
            <person name="Futrell-Griggs M."/>
            <person name="Abernathy B."/>
            <person name="Du J."/>
            <person name="Tian Z."/>
            <person name="Zhu L."/>
            <person name="Gill N."/>
            <person name="Joshi T."/>
            <person name="Libault M."/>
            <person name="Sethuraman A."/>
            <person name="Zhang X."/>
            <person name="Shinozaki K."/>
            <person name="Nguyen H."/>
            <person name="Wing R."/>
            <person name="Cregan P."/>
            <person name="Specht J."/>
            <person name="Grimwood J."/>
            <person name="Rokhsar D."/>
            <person name="Stacey G."/>
            <person name="Shoemaker R."/>
            <person name="Jackson S."/>
        </authorList>
    </citation>
    <scope>NUCLEOTIDE SEQUENCE</scope>
    <source>
        <tissue evidence="1">Callus</tissue>
    </source>
</reference>
<name>K7M096_SOYBN</name>
<dbReference type="EMBL" id="CM000846">
    <property type="protein sequence ID" value="KRH20328.1"/>
    <property type="molecule type" value="Genomic_DNA"/>
</dbReference>
<evidence type="ECO:0000313" key="2">
    <source>
        <dbReference type="EnsemblPlants" id="KRH20328"/>
    </source>
</evidence>
<dbReference type="PaxDb" id="3847-GLYMA13G23971.1"/>
<accession>K7M096</accession>
<protein>
    <submittedName>
        <fullName evidence="1 2">Uncharacterized protein</fullName>
    </submittedName>
</protein>
<sequence length="161" mass="18928">MRNFRKSVTLSNTRKNPHPIYSLLQSQTQTIERKRNTEFPIPATMTVLPPATTDAVDDDAQIAFAKRRCMSFCIHCFPSSWWQNLRSPANSKDRWWWWCRRWNAFVRRFRSNDYKKHCSFRYDPLSYALNFDDGIAAEEDGCGYKGFSARFASAPPENKTK</sequence>
<evidence type="ECO:0000313" key="1">
    <source>
        <dbReference type="EMBL" id="KRH20328.1"/>
    </source>
</evidence>
<dbReference type="Proteomes" id="UP000008827">
    <property type="component" value="Chromosome 13"/>
</dbReference>
<gene>
    <name evidence="1" type="ORF">GLYMA_13G170800</name>
</gene>
<reference evidence="2" key="2">
    <citation type="submission" date="2018-02" db="UniProtKB">
        <authorList>
            <consortium name="EnsemblPlants"/>
        </authorList>
    </citation>
    <scope>IDENTIFICATION</scope>
    <source>
        <strain evidence="2">Williams 82</strain>
    </source>
</reference>
<reference evidence="1 2" key="1">
    <citation type="journal article" date="2010" name="Nature">
        <title>Genome sequence of the palaeopolyploid soybean.</title>
        <authorList>
            <person name="Schmutz J."/>
            <person name="Cannon S.B."/>
            <person name="Schlueter J."/>
            <person name="Ma J."/>
            <person name="Mitros T."/>
            <person name="Nelson W."/>
            <person name="Hyten D.L."/>
            <person name="Song Q."/>
            <person name="Thelen J.J."/>
            <person name="Cheng J."/>
            <person name="Xu D."/>
            <person name="Hellsten U."/>
            <person name="May G.D."/>
            <person name="Yu Y."/>
            <person name="Sakurai T."/>
            <person name="Umezawa T."/>
            <person name="Bhattacharyya M.K."/>
            <person name="Sandhu D."/>
            <person name="Valliyodan B."/>
            <person name="Lindquist E."/>
            <person name="Peto M."/>
            <person name="Grant D."/>
            <person name="Shu S."/>
            <person name="Goodstein D."/>
            <person name="Barry K."/>
            <person name="Futrell-Griggs M."/>
            <person name="Abernathy B."/>
            <person name="Du J."/>
            <person name="Tian Z."/>
            <person name="Zhu L."/>
            <person name="Gill N."/>
            <person name="Joshi T."/>
            <person name="Libault M."/>
            <person name="Sethuraman A."/>
            <person name="Zhang X.-C."/>
            <person name="Shinozaki K."/>
            <person name="Nguyen H.T."/>
            <person name="Wing R.A."/>
            <person name="Cregan P."/>
            <person name="Specht J."/>
            <person name="Grimwood J."/>
            <person name="Rokhsar D."/>
            <person name="Stacey G."/>
            <person name="Shoemaker R.C."/>
            <person name="Jackson S.A."/>
        </authorList>
    </citation>
    <scope>NUCLEOTIDE SEQUENCE [LARGE SCALE GENOMIC DNA]</scope>
    <source>
        <strain evidence="2">cv. Williams 82</strain>
        <tissue evidence="1">Callus</tissue>
    </source>
</reference>